<proteinExistence type="predicted"/>
<gene>
    <name evidence="1" type="ORF">NCTC10571_01375</name>
</gene>
<dbReference type="AlphaFoldDB" id="A0A378NU72"/>
<name>A0A378NU72_9FIRM</name>
<dbReference type="Proteomes" id="UP000255234">
    <property type="component" value="Unassembled WGS sequence"/>
</dbReference>
<accession>A0A378NU72</accession>
<dbReference type="RefSeq" id="WP_115151584.1">
    <property type="nucleotide sequence ID" value="NZ_UGPP01000001.1"/>
</dbReference>
<evidence type="ECO:0000313" key="2">
    <source>
        <dbReference type="Proteomes" id="UP000255234"/>
    </source>
</evidence>
<protein>
    <submittedName>
        <fullName evidence="1">Uncharacterized protein</fullName>
    </submittedName>
</protein>
<organism evidence="1 2">
    <name type="scientific">Megamonas hypermegale</name>
    <dbReference type="NCBI Taxonomy" id="158847"/>
    <lineage>
        <taxon>Bacteria</taxon>
        <taxon>Bacillati</taxon>
        <taxon>Bacillota</taxon>
        <taxon>Negativicutes</taxon>
        <taxon>Selenomonadales</taxon>
        <taxon>Selenomonadaceae</taxon>
        <taxon>Megamonas</taxon>
    </lineage>
</organism>
<sequence length="74" mass="8940">MKCLKFRKRKQKEYLKIQSFKERQHLNIKISRERMINRAKDLLMNGLIKKRGLSGCVDYLIADFKKLKEKLLQS</sequence>
<evidence type="ECO:0000313" key="1">
    <source>
        <dbReference type="EMBL" id="STY71219.1"/>
    </source>
</evidence>
<reference evidence="1 2" key="1">
    <citation type="submission" date="2018-06" db="EMBL/GenBank/DDBJ databases">
        <authorList>
            <consortium name="Pathogen Informatics"/>
            <person name="Doyle S."/>
        </authorList>
    </citation>
    <scope>NUCLEOTIDE SEQUENCE [LARGE SCALE GENOMIC DNA]</scope>
    <source>
        <strain evidence="1 2">NCTC10571</strain>
    </source>
</reference>
<dbReference type="EMBL" id="UGPP01000001">
    <property type="protein sequence ID" value="STY71219.1"/>
    <property type="molecule type" value="Genomic_DNA"/>
</dbReference>